<evidence type="ECO:0000256" key="9">
    <source>
        <dbReference type="ARBA" id="ARBA00023136"/>
    </source>
</evidence>
<evidence type="ECO:0000256" key="1">
    <source>
        <dbReference type="ARBA" id="ARBA00004389"/>
    </source>
</evidence>
<evidence type="ECO:0000256" key="2">
    <source>
        <dbReference type="ARBA" id="ARBA00006103"/>
    </source>
</evidence>
<evidence type="ECO:0000256" key="5">
    <source>
        <dbReference type="ARBA" id="ARBA00022824"/>
    </source>
</evidence>
<evidence type="ECO:0000313" key="14">
    <source>
        <dbReference type="Proteomes" id="UP000052943"/>
    </source>
</evidence>
<evidence type="ECO:0000256" key="10">
    <source>
        <dbReference type="SAM" id="MobiDB-lite"/>
    </source>
</evidence>
<dbReference type="STRING" id="4790.A0A0W8BY39"/>
<feature type="compositionally biased region" description="Low complexity" evidence="10">
    <location>
        <begin position="203"/>
        <end position="214"/>
    </location>
</feature>
<proteinExistence type="inferred from homology"/>
<dbReference type="SUPFAM" id="SSF52075">
    <property type="entry name" value="Outer arm dynein light chain 1"/>
    <property type="match status" value="1"/>
</dbReference>
<comment type="caution">
    <text evidence="13">The sequence shown here is derived from an EMBL/GenBank/DDBJ whole genome shotgun (WGS) entry which is preliminary data.</text>
</comment>
<feature type="region of interest" description="Disordered" evidence="10">
    <location>
        <begin position="203"/>
        <end position="225"/>
    </location>
</feature>
<evidence type="ECO:0000256" key="6">
    <source>
        <dbReference type="ARBA" id="ARBA00022927"/>
    </source>
</evidence>
<feature type="transmembrane region" description="Helical" evidence="11">
    <location>
        <begin position="232"/>
        <end position="257"/>
    </location>
</feature>
<feature type="compositionally biased region" description="Low complexity" evidence="10">
    <location>
        <begin position="277"/>
        <end position="293"/>
    </location>
</feature>
<evidence type="ECO:0000256" key="7">
    <source>
        <dbReference type="ARBA" id="ARBA00022989"/>
    </source>
</evidence>
<dbReference type="PANTHER" id="PTHR13509">
    <property type="entry name" value="SEC61 SUBUNIT BETA"/>
    <property type="match status" value="1"/>
</dbReference>
<dbReference type="GO" id="GO:0005784">
    <property type="term" value="C:Sec61 translocon complex"/>
    <property type="evidence" value="ECO:0007669"/>
    <property type="project" value="InterPro"/>
</dbReference>
<reference evidence="13 14" key="1">
    <citation type="submission" date="2015-11" db="EMBL/GenBank/DDBJ databases">
        <title>Genomes and virulence difference between two physiological races of Phytophthora nicotianae.</title>
        <authorList>
            <person name="Liu H."/>
            <person name="Ma X."/>
            <person name="Yu H."/>
            <person name="Fang D."/>
            <person name="Li Y."/>
            <person name="Wang X."/>
            <person name="Wang W."/>
            <person name="Dong Y."/>
            <person name="Xiao B."/>
        </authorList>
    </citation>
    <scope>NUCLEOTIDE SEQUENCE [LARGE SCALE GENOMIC DNA]</scope>
    <source>
        <strain evidence="14">race 0</strain>
    </source>
</reference>
<dbReference type="InterPro" id="IPR032675">
    <property type="entry name" value="LRR_dom_sf"/>
</dbReference>
<sequence length="371" mass="39126">MRRSIRVAAIAAWVAAVVTDNVETATTCTVTAATVSKYTASTTFAAAQIEYADCSTKVVRVVTASDGAAQLDLSSKQIVMVKSLPSITQLIASNGKLISLHNFSFPDSVTTLNLANNPITSINGVVFPNSLKVLSITSTAKLAEFEVRQTDATQFASLQTFNVSATTSLTCSDSNALYRYVQDTLLCVLADDVFNSKYGIKSDGSASGSVDAAAPTPTPELQEANNPRRSKFLLFAAISLFLACVGLMSTLAPRTLYERYQKKKYTKVRLKKQQQTPPAAGANGALAGKKPAPTASGEGAAASGLRNRRPVAAARSGQNTGRGMGGSSAGILRFYTDDSPGLKIGPTTVLVSCLMFVGFVVLLHVWGKFRG</sequence>
<evidence type="ECO:0000313" key="13">
    <source>
        <dbReference type="EMBL" id="KUF76771.1"/>
    </source>
</evidence>
<dbReference type="InterPro" id="IPR030671">
    <property type="entry name" value="Sec61-beta/Sbh"/>
</dbReference>
<gene>
    <name evidence="13" type="ORF">AM587_10011151</name>
</gene>
<dbReference type="GO" id="GO:0006886">
    <property type="term" value="P:intracellular protein transport"/>
    <property type="evidence" value="ECO:0007669"/>
    <property type="project" value="InterPro"/>
</dbReference>
<dbReference type="Pfam" id="PF03911">
    <property type="entry name" value="Sec61_beta"/>
    <property type="match status" value="1"/>
</dbReference>
<dbReference type="Gene3D" id="3.80.10.10">
    <property type="entry name" value="Ribonuclease Inhibitor"/>
    <property type="match status" value="1"/>
</dbReference>
<keyword evidence="4 11" id="KW-0812">Transmembrane</keyword>
<feature type="chain" id="PRO_5006939872" evidence="12">
    <location>
        <begin position="20"/>
        <end position="371"/>
    </location>
</feature>
<comment type="similarity">
    <text evidence="2">Belongs to the SEC61-beta family.</text>
</comment>
<evidence type="ECO:0000256" key="4">
    <source>
        <dbReference type="ARBA" id="ARBA00022692"/>
    </source>
</evidence>
<keyword evidence="7 11" id="KW-1133">Transmembrane helix</keyword>
<keyword evidence="12" id="KW-0732">Signal</keyword>
<dbReference type="Proteomes" id="UP000052943">
    <property type="component" value="Unassembled WGS sequence"/>
</dbReference>
<dbReference type="OrthoDB" id="266138at2759"/>
<name>A0A0W8BY39_PHYNI</name>
<feature type="region of interest" description="Disordered" evidence="10">
    <location>
        <begin position="267"/>
        <end position="325"/>
    </location>
</feature>
<keyword evidence="9 11" id="KW-0472">Membrane</keyword>
<dbReference type="InterPro" id="IPR016482">
    <property type="entry name" value="SecG/Sec61-beta/Sbh"/>
</dbReference>
<keyword evidence="3" id="KW-0813">Transport</keyword>
<evidence type="ECO:0000256" key="3">
    <source>
        <dbReference type="ARBA" id="ARBA00022448"/>
    </source>
</evidence>
<dbReference type="EMBL" id="LNFO01005725">
    <property type="protein sequence ID" value="KUF76771.1"/>
    <property type="molecule type" value="Genomic_DNA"/>
</dbReference>
<feature type="transmembrane region" description="Helical" evidence="11">
    <location>
        <begin position="349"/>
        <end position="367"/>
    </location>
</feature>
<keyword evidence="5" id="KW-0256">Endoplasmic reticulum</keyword>
<keyword evidence="8" id="KW-0811">Translocation</keyword>
<evidence type="ECO:0000256" key="8">
    <source>
        <dbReference type="ARBA" id="ARBA00023010"/>
    </source>
</evidence>
<evidence type="ECO:0000256" key="12">
    <source>
        <dbReference type="SAM" id="SignalP"/>
    </source>
</evidence>
<protein>
    <submittedName>
        <fullName evidence="13">Transport protein Sec61 subunit beta protein</fullName>
    </submittedName>
</protein>
<dbReference type="PROSITE" id="PS51450">
    <property type="entry name" value="LRR"/>
    <property type="match status" value="1"/>
</dbReference>
<keyword evidence="6" id="KW-0653">Protein transport</keyword>
<evidence type="ECO:0000256" key="11">
    <source>
        <dbReference type="SAM" id="Phobius"/>
    </source>
</evidence>
<dbReference type="AlphaFoldDB" id="A0A0W8BY39"/>
<comment type="subcellular location">
    <subcellularLocation>
        <location evidence="1">Endoplasmic reticulum membrane</location>
        <topology evidence="1">Single-pass membrane protein</topology>
    </subcellularLocation>
</comment>
<feature type="signal peptide" evidence="12">
    <location>
        <begin position="1"/>
        <end position="19"/>
    </location>
</feature>
<dbReference type="InterPro" id="IPR001611">
    <property type="entry name" value="Leu-rich_rpt"/>
</dbReference>
<accession>A0A0W8BY39</accession>
<organism evidence="13 14">
    <name type="scientific">Phytophthora nicotianae</name>
    <name type="common">Potato buckeye rot agent</name>
    <name type="synonym">Phytophthora parasitica</name>
    <dbReference type="NCBI Taxonomy" id="4792"/>
    <lineage>
        <taxon>Eukaryota</taxon>
        <taxon>Sar</taxon>
        <taxon>Stramenopiles</taxon>
        <taxon>Oomycota</taxon>
        <taxon>Peronosporomycetes</taxon>
        <taxon>Peronosporales</taxon>
        <taxon>Peronosporaceae</taxon>
        <taxon>Phytophthora</taxon>
    </lineage>
</organism>